<organism evidence="1 2">
    <name type="scientific">Burkholderia pseudomallei (strain 1710b)</name>
    <dbReference type="NCBI Taxonomy" id="320372"/>
    <lineage>
        <taxon>Bacteria</taxon>
        <taxon>Pseudomonadati</taxon>
        <taxon>Pseudomonadota</taxon>
        <taxon>Betaproteobacteria</taxon>
        <taxon>Burkholderiales</taxon>
        <taxon>Burkholderiaceae</taxon>
        <taxon>Burkholderia</taxon>
        <taxon>pseudomallei group</taxon>
    </lineage>
</organism>
<name>Q3JQ84_BURP1</name>
<sequence>MKGKRSRRTGRRGGSFAACGRQPIFMRCSLL</sequence>
<reference evidence="1 2" key="1">
    <citation type="submission" date="2005-09" db="EMBL/GenBank/DDBJ databases">
        <authorList>
            <person name="Woods D.E."/>
            <person name="Nierman W.C."/>
        </authorList>
    </citation>
    <scope>NUCLEOTIDE SEQUENCE [LARGE SCALE GENOMIC DNA]</scope>
    <source>
        <strain evidence="1 2">1710b</strain>
    </source>
</reference>
<dbReference type="HOGENOM" id="CLU_3395522_0_0_4"/>
<accession>Q3JQ84</accession>
<dbReference type="AlphaFoldDB" id="Q3JQ84"/>
<dbReference type="Proteomes" id="UP000002700">
    <property type="component" value="Chromosome I"/>
</dbReference>
<dbReference type="EMBL" id="CP000124">
    <property type="protein sequence ID" value="ABA50979.1"/>
    <property type="molecule type" value="Genomic_DNA"/>
</dbReference>
<evidence type="ECO:0000313" key="1">
    <source>
        <dbReference type="EMBL" id="ABA50979.1"/>
    </source>
</evidence>
<dbReference type="KEGG" id="bpm:BURPS1710b_2888"/>
<proteinExistence type="predicted"/>
<evidence type="ECO:0000313" key="2">
    <source>
        <dbReference type="Proteomes" id="UP000002700"/>
    </source>
</evidence>
<gene>
    <name evidence="1" type="ordered locus">BURPS1710b_2888</name>
</gene>
<dbReference type="EnsemblBacteria" id="ABA50979">
    <property type="protein sequence ID" value="ABA50979"/>
    <property type="gene ID" value="BURPS1710b_2888"/>
</dbReference>
<protein>
    <submittedName>
        <fullName evidence="1">Uncharacterized protein</fullName>
    </submittedName>
</protein>